<protein>
    <submittedName>
        <fullName evidence="1">Uncharacterized protein</fullName>
    </submittedName>
</protein>
<reference evidence="1 2" key="1">
    <citation type="submission" date="2018-03" db="EMBL/GenBank/DDBJ databases">
        <title>Genomic Encyclopedia of Archaeal and Bacterial Type Strains, Phase II (KMG-II): from individual species to whole genera.</title>
        <authorList>
            <person name="Goeker M."/>
        </authorList>
    </citation>
    <scope>NUCLEOTIDE SEQUENCE [LARGE SCALE GENOMIC DNA]</scope>
    <source>
        <strain evidence="1 2">DSM 45211</strain>
    </source>
</reference>
<evidence type="ECO:0000313" key="2">
    <source>
        <dbReference type="Proteomes" id="UP000243528"/>
    </source>
</evidence>
<organism evidence="1 2">
    <name type="scientific">Haloactinopolyspora alba</name>
    <dbReference type="NCBI Taxonomy" id="648780"/>
    <lineage>
        <taxon>Bacteria</taxon>
        <taxon>Bacillati</taxon>
        <taxon>Actinomycetota</taxon>
        <taxon>Actinomycetes</taxon>
        <taxon>Jiangellales</taxon>
        <taxon>Jiangellaceae</taxon>
        <taxon>Haloactinopolyspora</taxon>
    </lineage>
</organism>
<dbReference type="AlphaFoldDB" id="A0A2P8DM29"/>
<evidence type="ECO:0000313" key="1">
    <source>
        <dbReference type="EMBL" id="PSK98261.1"/>
    </source>
</evidence>
<comment type="caution">
    <text evidence="1">The sequence shown here is derived from an EMBL/GenBank/DDBJ whole genome shotgun (WGS) entry which is preliminary data.</text>
</comment>
<keyword evidence="2" id="KW-1185">Reference proteome</keyword>
<dbReference type="EMBL" id="PYGE01000020">
    <property type="protein sequence ID" value="PSK98261.1"/>
    <property type="molecule type" value="Genomic_DNA"/>
</dbReference>
<proteinExistence type="predicted"/>
<gene>
    <name evidence="1" type="ORF">CLV30_12047</name>
</gene>
<name>A0A2P8DM29_9ACTN</name>
<sequence>MIIARIVTTNHPHPPLARRTVDGNVPPVTVERRKPREVPVDPDITDELRAADAEARDEVAERSSELLERLRQL</sequence>
<dbReference type="Proteomes" id="UP000243528">
    <property type="component" value="Unassembled WGS sequence"/>
</dbReference>
<accession>A0A2P8DM29</accession>